<evidence type="ECO:0000256" key="22">
    <source>
        <dbReference type="RuleBase" id="RU368094"/>
    </source>
</evidence>
<dbReference type="GO" id="GO:0005789">
    <property type="term" value="C:endoplasmic reticulum membrane"/>
    <property type="evidence" value="ECO:0007669"/>
    <property type="project" value="UniProtKB-SubCell"/>
</dbReference>
<evidence type="ECO:0000256" key="11">
    <source>
        <dbReference type="ARBA" id="ARBA00023136"/>
    </source>
</evidence>
<feature type="transmembrane region" description="Helical" evidence="22">
    <location>
        <begin position="215"/>
        <end position="232"/>
    </location>
</feature>
<evidence type="ECO:0000256" key="10">
    <source>
        <dbReference type="ARBA" id="ARBA00023098"/>
    </source>
</evidence>
<evidence type="ECO:0000313" key="24">
    <source>
        <dbReference type="EMBL" id="CAI9743289.1"/>
    </source>
</evidence>
<evidence type="ECO:0000256" key="5">
    <source>
        <dbReference type="ARBA" id="ARBA00022516"/>
    </source>
</evidence>
<comment type="subcellular location">
    <subcellularLocation>
        <location evidence="1 22">Endoplasmic reticulum membrane</location>
        <topology evidence="1 22">Multi-pass membrane protein</topology>
    </subcellularLocation>
</comment>
<keyword evidence="9 22" id="KW-1133">Transmembrane helix</keyword>
<evidence type="ECO:0000256" key="7">
    <source>
        <dbReference type="ARBA" id="ARBA00022692"/>
    </source>
</evidence>
<keyword evidence="13 22" id="KW-1208">Phospholipid metabolism</keyword>
<keyword evidence="8 22" id="KW-0256">Endoplasmic reticulum</keyword>
<comment type="catalytic activity">
    <reaction evidence="14">
        <text>1-hexadecanoyl-2-(9Z-octadecenoyl)-sn-glycero-3-phosphoethanolamine + L-serine = 1-hexadecanoyl-2-(9Z-octadecenoyl)-sn-glycero-3-phospho-L-serine + ethanolamine</text>
        <dbReference type="Rhea" id="RHEA:41484"/>
        <dbReference type="ChEBI" id="CHEBI:33384"/>
        <dbReference type="ChEBI" id="CHEBI:57603"/>
        <dbReference type="ChEBI" id="CHEBI:73007"/>
        <dbReference type="ChEBI" id="CHEBI:75029"/>
    </reaction>
    <physiologicalReaction direction="left-to-right" evidence="14">
        <dbReference type="Rhea" id="RHEA:41485"/>
    </physiologicalReaction>
</comment>
<keyword evidence="12 22" id="KW-0594">Phospholipid biosynthesis</keyword>
<dbReference type="Pfam" id="PF03034">
    <property type="entry name" value="PSS"/>
    <property type="match status" value="1"/>
</dbReference>
<comment type="pathway">
    <text evidence="3">Lipid metabolism.</text>
</comment>
<evidence type="ECO:0000256" key="23">
    <source>
        <dbReference type="SAM" id="MobiDB-lite"/>
    </source>
</evidence>
<feature type="transmembrane region" description="Helical" evidence="22">
    <location>
        <begin position="244"/>
        <end position="263"/>
    </location>
</feature>
<keyword evidence="10 22" id="KW-0443">Lipid metabolism</keyword>
<evidence type="ECO:0000256" key="9">
    <source>
        <dbReference type="ARBA" id="ARBA00022989"/>
    </source>
</evidence>
<organism evidence="24 25">
    <name type="scientific">Octopus vulgaris</name>
    <name type="common">Common octopus</name>
    <dbReference type="NCBI Taxonomy" id="6645"/>
    <lineage>
        <taxon>Eukaryota</taxon>
        <taxon>Metazoa</taxon>
        <taxon>Spiralia</taxon>
        <taxon>Lophotrochozoa</taxon>
        <taxon>Mollusca</taxon>
        <taxon>Cephalopoda</taxon>
        <taxon>Coleoidea</taxon>
        <taxon>Octopodiformes</taxon>
        <taxon>Octopoda</taxon>
        <taxon>Incirrata</taxon>
        <taxon>Octopodidae</taxon>
        <taxon>Octopus</taxon>
    </lineage>
</organism>
<dbReference type="AlphaFoldDB" id="A0AA36BZN8"/>
<comment type="function">
    <text evidence="22">Catalyzes a base-exchange reaction in which the polar head group of phosphatidylethanolamine (PE) is replaced by L-serine.</text>
</comment>
<comment type="catalytic activity">
    <reaction evidence="15">
        <text>1-hexadecanoyl-2-(4Z,7Z,10Z,13Z,16Z,19Z-docosahexaenoyl)-sn-glycero-3-phosphoethanolamine + L-serine = 1-hexadecanoyl-2-(4Z,7Z,10Z,13Z,16Z,19Z-docosahexaenoyl)-sn-glycero-3-phosphoserine + ethanolamine</text>
        <dbReference type="Rhea" id="RHEA:41488"/>
        <dbReference type="ChEBI" id="CHEBI:33384"/>
        <dbReference type="ChEBI" id="CHEBI:57603"/>
        <dbReference type="ChEBI" id="CHEBI:78261"/>
        <dbReference type="ChEBI" id="CHEBI:78262"/>
    </reaction>
    <physiologicalReaction direction="left-to-right" evidence="15">
        <dbReference type="Rhea" id="RHEA:41489"/>
    </physiologicalReaction>
</comment>
<evidence type="ECO:0000256" key="8">
    <source>
        <dbReference type="ARBA" id="ARBA00022824"/>
    </source>
</evidence>
<proteinExistence type="inferred from homology"/>
<comment type="catalytic activity">
    <reaction evidence="18">
        <text>1-octadecanoyl-2-(4Z,7Z,10Z,13Z,16Z,19Z-docosahexaenoyl)-sn-glycero-3-phosphoethanolamine + L-serine = 1-octadecanoyl-2-(4Z,7Z,10Z,13Z,16Z,19Z-docosahexaenoyl)-sn-glycero-3-phosphoserine + ethanolamine</text>
        <dbReference type="Rhea" id="RHEA:41492"/>
        <dbReference type="ChEBI" id="CHEBI:33384"/>
        <dbReference type="ChEBI" id="CHEBI:57603"/>
        <dbReference type="ChEBI" id="CHEBI:78265"/>
        <dbReference type="ChEBI" id="CHEBI:78266"/>
    </reaction>
    <physiologicalReaction direction="left-to-right" evidence="18">
        <dbReference type="Rhea" id="RHEA:41493"/>
    </physiologicalReaction>
</comment>
<feature type="transmembrane region" description="Helical" evidence="22">
    <location>
        <begin position="95"/>
        <end position="113"/>
    </location>
</feature>
<feature type="transmembrane region" description="Helical" evidence="22">
    <location>
        <begin position="349"/>
        <end position="370"/>
    </location>
</feature>
<dbReference type="GO" id="GO:0006659">
    <property type="term" value="P:phosphatidylserine biosynthetic process"/>
    <property type="evidence" value="ECO:0007669"/>
    <property type="project" value="UniProtKB-UniRule"/>
</dbReference>
<feature type="transmembrane region" description="Helical" evidence="22">
    <location>
        <begin position="413"/>
        <end position="433"/>
    </location>
</feature>
<evidence type="ECO:0000256" key="2">
    <source>
        <dbReference type="ARBA" id="ARBA00004916"/>
    </source>
</evidence>
<gene>
    <name evidence="24" type="ORF">OCTVUL_1B020844</name>
</gene>
<keyword evidence="7 22" id="KW-0812">Transmembrane</keyword>
<comment type="catalytic activity">
    <reaction evidence="21">
        <text>1-(1Z-octadecenyl)-2-(5Z,8Z,11Z,14Z- eicosatetraenoyl)-sn-glycero-3-phosphoethanolamine + L-serine = 1-(1Z-octadecenyl)-2-(5Z,8Z,11Z,14Z-eicosatetraenoyl)-sn-glycero-3-phospho-L-serine + ethanolamine</text>
        <dbReference type="Rhea" id="RHEA:41604"/>
        <dbReference type="ChEBI" id="CHEBI:33384"/>
        <dbReference type="ChEBI" id="CHEBI:57603"/>
        <dbReference type="ChEBI" id="CHEBI:78342"/>
        <dbReference type="ChEBI" id="CHEBI:78343"/>
    </reaction>
    <physiologicalReaction direction="left-to-right" evidence="21">
        <dbReference type="Rhea" id="RHEA:41605"/>
    </physiologicalReaction>
</comment>
<dbReference type="InterPro" id="IPR004277">
    <property type="entry name" value="PSS"/>
</dbReference>
<dbReference type="GO" id="GO:0106245">
    <property type="term" value="F:L-serine-phosphatidylethanolamine phosphatidyltransferase activity"/>
    <property type="evidence" value="ECO:0007669"/>
    <property type="project" value="UniProtKB-UniRule"/>
</dbReference>
<comment type="catalytic activity">
    <reaction evidence="22">
        <text>a 1,2-diacyl-sn-glycero-3-phosphoethanolamine + L-serine = a 1,2-diacyl-sn-glycero-3-phospho-L-serine + ethanolamine</text>
        <dbReference type="Rhea" id="RHEA:27606"/>
        <dbReference type="ChEBI" id="CHEBI:33384"/>
        <dbReference type="ChEBI" id="CHEBI:57262"/>
        <dbReference type="ChEBI" id="CHEBI:57603"/>
        <dbReference type="ChEBI" id="CHEBI:64612"/>
        <dbReference type="EC" id="2.7.8.29"/>
    </reaction>
</comment>
<comment type="similarity">
    <text evidence="4 22">Belongs to the phosphatidyl serine synthase family.</text>
</comment>
<evidence type="ECO:0000256" key="1">
    <source>
        <dbReference type="ARBA" id="ARBA00004477"/>
    </source>
</evidence>
<dbReference type="PANTHER" id="PTHR15362:SF7">
    <property type="entry name" value="PHOSPHATIDYLSERINE SYNTHASE 2"/>
    <property type="match status" value="1"/>
</dbReference>
<feature type="compositionally biased region" description="Acidic residues" evidence="23">
    <location>
        <begin position="492"/>
        <end position="509"/>
    </location>
</feature>
<sequence>MRDGWRIGLSVQSTEQQITMASVRNERKNHEVYKIHMATAHDWEDEKRKGKKISDDGTMTFFWRAHTLTILFIFSFILVYVSVFEETSPNTNFNIKRGIVATVFTFLLFGVTQTPDGPFRRPHPAFWRLVLCMSIVYELSLVFLLFQTVHDARQLMTHLDPNLGSPLPEKDYGGNCYIFDSNHSDPFHNLKDKMDGFVVTHFLGWWLKTLILRDWWLCTVLSIMFEVLEYTLEHQLPNFSECWWDHWIMDVLVCNGLGIYLGLQTLRYLSLKQYHWRGMWNIPTYSGKLRRVAAQFTPYSWTDYEWTPTSSLKRWMAMLGVIAIFLLAELNTFYLKFVLWIPPEHYLCLGRLTLFLVMGAVAMREVFQYLDDPNCKKFGRQSWLIAAIIITEFLITIRFDWVTMTKPIPKTMASFWLVGFLSLLLWTIWKFYIKRDVKNDIPQLDAATATVVKQTVSMTSGLLGGGAKPVMAAMKRKRQPGKQALHQNDILDRDDEEVDEGMEDDEDEQDNKSGVDDDHLWSSQESSPRVKQRYTRL</sequence>
<evidence type="ECO:0000256" key="17">
    <source>
        <dbReference type="ARBA" id="ARBA00035955"/>
    </source>
</evidence>
<dbReference type="EMBL" id="OX597842">
    <property type="protein sequence ID" value="CAI9743289.1"/>
    <property type="molecule type" value="Genomic_DNA"/>
</dbReference>
<evidence type="ECO:0000256" key="13">
    <source>
        <dbReference type="ARBA" id="ARBA00023264"/>
    </source>
</evidence>
<keyword evidence="6 22" id="KW-0808">Transferase</keyword>
<feature type="transmembrane region" description="Helical" evidence="22">
    <location>
        <begin position="382"/>
        <end position="401"/>
    </location>
</feature>
<name>A0AA36BZN8_OCTVU</name>
<comment type="catalytic activity">
    <reaction evidence="16">
        <text>1-(1Z-octadecenyl)-2-(9Z-octadecenoyl)-sn-glycero-3-phosphoethanolamine + L-serine = 1-(1Z-octadecenyl)-2-(9Z-octadecenoyl)-sn-glycero-3-phospho-L-serine + ethanolamine</text>
        <dbReference type="Rhea" id="RHEA:41600"/>
        <dbReference type="ChEBI" id="CHEBI:33384"/>
        <dbReference type="ChEBI" id="CHEBI:57603"/>
        <dbReference type="ChEBI" id="CHEBI:78340"/>
        <dbReference type="ChEBI" id="CHEBI:78341"/>
    </reaction>
    <physiologicalReaction direction="left-to-right" evidence="16">
        <dbReference type="Rhea" id="RHEA:41601"/>
    </physiologicalReaction>
</comment>
<feature type="transmembrane region" description="Helical" evidence="22">
    <location>
        <begin position="61"/>
        <end position="83"/>
    </location>
</feature>
<evidence type="ECO:0000256" key="15">
    <source>
        <dbReference type="ARBA" id="ARBA00035833"/>
    </source>
</evidence>
<evidence type="ECO:0000256" key="6">
    <source>
        <dbReference type="ARBA" id="ARBA00022679"/>
    </source>
</evidence>
<evidence type="ECO:0000256" key="21">
    <source>
        <dbReference type="ARBA" id="ARBA00036733"/>
    </source>
</evidence>
<evidence type="ECO:0000256" key="12">
    <source>
        <dbReference type="ARBA" id="ARBA00023209"/>
    </source>
</evidence>
<evidence type="ECO:0000256" key="4">
    <source>
        <dbReference type="ARBA" id="ARBA00008671"/>
    </source>
</evidence>
<keyword evidence="25" id="KW-1185">Reference proteome</keyword>
<reference evidence="24" key="1">
    <citation type="submission" date="2023-08" db="EMBL/GenBank/DDBJ databases">
        <authorList>
            <person name="Alioto T."/>
            <person name="Alioto T."/>
            <person name="Gomez Garrido J."/>
        </authorList>
    </citation>
    <scope>NUCLEOTIDE SEQUENCE</scope>
</reference>
<evidence type="ECO:0000256" key="14">
    <source>
        <dbReference type="ARBA" id="ARBA00035767"/>
    </source>
</evidence>
<evidence type="ECO:0000256" key="16">
    <source>
        <dbReference type="ARBA" id="ARBA00035875"/>
    </source>
</evidence>
<feature type="transmembrane region" description="Helical" evidence="22">
    <location>
        <begin position="125"/>
        <end position="146"/>
    </location>
</feature>
<comment type="catalytic activity">
    <reaction evidence="17">
        <text>1-octadecanoyl-2-(5Z,8Z,11Z,14Z)-eicosatetraenoyl-sn-glycero-3-phosphoethanolamine + L-serine = 1-octadecanoyl-2-(5Z,8Z,11Z,14Z)-eicosatetraenoyl-sn-glycero-3-phosphoserine + ethanolamine</text>
        <dbReference type="Rhea" id="RHEA:41500"/>
        <dbReference type="ChEBI" id="CHEBI:33384"/>
        <dbReference type="ChEBI" id="CHEBI:57603"/>
        <dbReference type="ChEBI" id="CHEBI:78268"/>
        <dbReference type="ChEBI" id="CHEBI:78269"/>
    </reaction>
    <physiologicalReaction direction="left-to-right" evidence="17">
        <dbReference type="Rhea" id="RHEA:41501"/>
    </physiologicalReaction>
</comment>
<feature type="compositionally biased region" description="Basic and acidic residues" evidence="23">
    <location>
        <begin position="510"/>
        <end position="520"/>
    </location>
</feature>
<keyword evidence="5 22" id="KW-0444">Lipid biosynthesis</keyword>
<accession>A0AA36BZN8</accession>
<keyword evidence="11 22" id="KW-0472">Membrane</keyword>
<dbReference type="Proteomes" id="UP001162480">
    <property type="component" value="Chromosome 29"/>
</dbReference>
<evidence type="ECO:0000256" key="3">
    <source>
        <dbReference type="ARBA" id="ARBA00005189"/>
    </source>
</evidence>
<evidence type="ECO:0000256" key="18">
    <source>
        <dbReference type="ARBA" id="ARBA00036428"/>
    </source>
</evidence>
<dbReference type="PANTHER" id="PTHR15362">
    <property type="entry name" value="PHOSPHATIDYLINOSITOL SYNTHASE"/>
    <property type="match status" value="1"/>
</dbReference>
<comment type="catalytic activity">
    <reaction evidence="19">
        <text>1-(1Z-octadecenyl)-2-(4Z,7Z,10Z,13Z,16Z,19Z-docosahexaenoyl)-sn-glycero-3-phosphoethanolamine + L-serine = 1-(1Z-octadecenyl)-2-(4Z,7Z,10Z,13Z,16Z,19Z-docosahexaenoyl)-sn-glycero-3-phospho-L-serine + ethanolamine</text>
        <dbReference type="Rhea" id="RHEA:41496"/>
        <dbReference type="ChEBI" id="CHEBI:33384"/>
        <dbReference type="ChEBI" id="CHEBI:57603"/>
        <dbReference type="ChEBI" id="CHEBI:78263"/>
        <dbReference type="ChEBI" id="CHEBI:78264"/>
    </reaction>
    <physiologicalReaction direction="left-to-right" evidence="19">
        <dbReference type="Rhea" id="RHEA:41497"/>
    </physiologicalReaction>
</comment>
<feature type="region of interest" description="Disordered" evidence="23">
    <location>
        <begin position="476"/>
        <end position="537"/>
    </location>
</feature>
<comment type="pathway">
    <text evidence="2 22">Phospholipid metabolism; phosphatidylserine biosynthesis.</text>
</comment>
<dbReference type="EC" id="2.7.8.29" evidence="22"/>
<protein>
    <recommendedName>
        <fullName evidence="22">Phosphatidylserine synthase</fullName>
        <ecNumber evidence="22">2.7.8.29</ecNumber>
    </recommendedName>
    <alternativeName>
        <fullName evidence="22">Serine-exchange enzyme</fullName>
    </alternativeName>
</protein>
<feature type="transmembrane region" description="Helical" evidence="22">
    <location>
        <begin position="315"/>
        <end position="337"/>
    </location>
</feature>
<comment type="catalytic activity">
    <reaction evidence="20">
        <text>1-octadecanoyl-2-(9Z-octadecenoyl)-sn-glycero-3-phosphoethanolamine + L-serine = 1-octadecanoyl-2-(9Z-octadecenoyl)-sn-glycero-3-phospho-L-serine + ethanolamine</text>
        <dbReference type="Rhea" id="RHEA:40795"/>
        <dbReference type="ChEBI" id="CHEBI:33384"/>
        <dbReference type="ChEBI" id="CHEBI:57603"/>
        <dbReference type="ChEBI" id="CHEBI:75038"/>
        <dbReference type="ChEBI" id="CHEBI:78260"/>
    </reaction>
    <physiologicalReaction direction="left-to-right" evidence="20">
        <dbReference type="Rhea" id="RHEA:40796"/>
    </physiologicalReaction>
</comment>
<evidence type="ECO:0000256" key="20">
    <source>
        <dbReference type="ARBA" id="ARBA00036644"/>
    </source>
</evidence>
<evidence type="ECO:0000313" key="25">
    <source>
        <dbReference type="Proteomes" id="UP001162480"/>
    </source>
</evidence>
<evidence type="ECO:0000256" key="19">
    <source>
        <dbReference type="ARBA" id="ARBA00036623"/>
    </source>
</evidence>